<keyword evidence="2" id="KW-0812">Transmembrane</keyword>
<gene>
    <name evidence="4" type="ORF">BOH66_02040</name>
</gene>
<evidence type="ECO:0000256" key="1">
    <source>
        <dbReference type="SAM" id="MobiDB-lite"/>
    </source>
</evidence>
<dbReference type="PROSITE" id="PS51178">
    <property type="entry name" value="PASTA"/>
    <property type="match status" value="1"/>
</dbReference>
<protein>
    <recommendedName>
        <fullName evidence="3">PASTA domain-containing protein</fullName>
    </recommendedName>
</protein>
<dbReference type="AlphaFoldDB" id="A0A1P8U519"/>
<evidence type="ECO:0000313" key="4">
    <source>
        <dbReference type="EMBL" id="APZ33206.1"/>
    </source>
</evidence>
<sequence>MSDNSNPSSALPPAGWYPDPQGGDAQRYWDGGQWAAAGATPGGIAVAESARRVPKLRWWQWALLALGLLVVIGIIAGVVGGGRGGSDASGDGAAPVAQRTDAAEEPVEPTEKVMVPDMVGSTVAEARAMLAAAGLTLEATDAGDDWVVTSQQPSAGSHPLEGLELSITSEAPKPVYTLEQQNALEQAQSYLQFSSFSRQGLIDQLSSEYGSGYPVEVATWAADTVGADWNAEAVEQAKSYLEYSSFSRQGLFDQLTSPYGSQFTADEANHALAAVGY</sequence>
<organism evidence="4 5">
    <name type="scientific">Microbacterium aurum</name>
    <dbReference type="NCBI Taxonomy" id="36805"/>
    <lineage>
        <taxon>Bacteria</taxon>
        <taxon>Bacillati</taxon>
        <taxon>Actinomycetota</taxon>
        <taxon>Actinomycetes</taxon>
        <taxon>Micrococcales</taxon>
        <taxon>Microbacteriaceae</taxon>
        <taxon>Microbacterium</taxon>
    </lineage>
</organism>
<evidence type="ECO:0000256" key="2">
    <source>
        <dbReference type="SAM" id="Phobius"/>
    </source>
</evidence>
<dbReference type="Pfam" id="PF07553">
    <property type="entry name" value="Lipoprotein_Ltp"/>
    <property type="match status" value="2"/>
</dbReference>
<dbReference type="Pfam" id="PF10708">
    <property type="entry name" value="DUF2510"/>
    <property type="match status" value="1"/>
</dbReference>
<dbReference type="InterPro" id="IPR036388">
    <property type="entry name" value="WH-like_DNA-bd_sf"/>
</dbReference>
<dbReference type="InterPro" id="IPR011434">
    <property type="entry name" value="Ltp-like_HTH"/>
</dbReference>
<evidence type="ECO:0000259" key="3">
    <source>
        <dbReference type="PROSITE" id="PS51178"/>
    </source>
</evidence>
<dbReference type="InterPro" id="IPR005543">
    <property type="entry name" value="PASTA_dom"/>
</dbReference>
<dbReference type="InterPro" id="IPR018929">
    <property type="entry name" value="DUF2510"/>
</dbReference>
<name>A0A1P8U519_9MICO</name>
<feature type="transmembrane region" description="Helical" evidence="2">
    <location>
        <begin position="58"/>
        <end position="79"/>
    </location>
</feature>
<keyword evidence="2" id="KW-1133">Transmembrane helix</keyword>
<feature type="compositionally biased region" description="Low complexity" evidence="1">
    <location>
        <begin position="88"/>
        <end position="97"/>
    </location>
</feature>
<reference evidence="4 5" key="1">
    <citation type="submission" date="2016-12" db="EMBL/GenBank/DDBJ databases">
        <title>Complete genome sequence of Microbacterium aurum KACC 15219.</title>
        <authorList>
            <person name="Jung Y."/>
            <person name="Shin J.-H."/>
            <person name="Lee Y.-J."/>
            <person name="Yi H."/>
            <person name="Bahn Y.-S."/>
            <person name="Kim J.F."/>
            <person name="Lee D.-W."/>
        </authorList>
    </citation>
    <scope>NUCLEOTIDE SEQUENCE [LARGE SCALE GENOMIC DNA]</scope>
    <source>
        <strain evidence="4 5">KACC 15219</strain>
    </source>
</reference>
<dbReference type="KEGG" id="maur:BOH66_02040"/>
<dbReference type="SUPFAM" id="SSF54184">
    <property type="entry name" value="Penicillin-binding protein 2x (pbp-2x), c-terminal domain"/>
    <property type="match status" value="1"/>
</dbReference>
<dbReference type="STRING" id="36805.BOH66_02040"/>
<proteinExistence type="predicted"/>
<keyword evidence="5" id="KW-1185">Reference proteome</keyword>
<dbReference type="SMART" id="SM00740">
    <property type="entry name" value="PASTA"/>
    <property type="match status" value="1"/>
</dbReference>
<feature type="domain" description="PASTA" evidence="3">
    <location>
        <begin position="109"/>
        <end position="169"/>
    </location>
</feature>
<dbReference type="Gene3D" id="3.30.10.20">
    <property type="match status" value="1"/>
</dbReference>
<dbReference type="Gene3D" id="1.10.10.10">
    <property type="entry name" value="Winged helix-like DNA-binding domain superfamily/Winged helix DNA-binding domain"/>
    <property type="match status" value="2"/>
</dbReference>
<keyword evidence="2" id="KW-0472">Membrane</keyword>
<feature type="region of interest" description="Disordered" evidence="1">
    <location>
        <begin position="83"/>
        <end position="111"/>
    </location>
</feature>
<dbReference type="RefSeq" id="WP_076688826.1">
    <property type="nucleotide sequence ID" value="NZ_CP018762.1"/>
</dbReference>
<feature type="region of interest" description="Disordered" evidence="1">
    <location>
        <begin position="1"/>
        <end position="29"/>
    </location>
</feature>
<dbReference type="Pfam" id="PF03793">
    <property type="entry name" value="PASTA"/>
    <property type="match status" value="1"/>
</dbReference>
<dbReference type="EMBL" id="CP018762">
    <property type="protein sequence ID" value="APZ33206.1"/>
    <property type="molecule type" value="Genomic_DNA"/>
</dbReference>
<dbReference type="Proteomes" id="UP000187185">
    <property type="component" value="Chromosome"/>
</dbReference>
<evidence type="ECO:0000313" key="5">
    <source>
        <dbReference type="Proteomes" id="UP000187185"/>
    </source>
</evidence>
<accession>A0A1P8U519</accession>